<accession>B1T2Q2</accession>
<dbReference type="EMBL" id="ABLK01000049">
    <property type="protein sequence ID" value="EDT42131.1"/>
    <property type="molecule type" value="Genomic_DNA"/>
</dbReference>
<comment type="caution">
    <text evidence="1">The sequence shown here is derived from an EMBL/GenBank/DDBJ whole genome shotgun (WGS) entry which is preliminary data.</text>
</comment>
<evidence type="ECO:0000313" key="2">
    <source>
        <dbReference type="Proteomes" id="UP000004814"/>
    </source>
</evidence>
<evidence type="ECO:0000313" key="1">
    <source>
        <dbReference type="EMBL" id="EDT42131.1"/>
    </source>
</evidence>
<name>B1T2Q2_9BURK</name>
<dbReference type="Pfam" id="PF11876">
    <property type="entry name" value="TsiV"/>
    <property type="match status" value="1"/>
</dbReference>
<sequence>MSQNTKYALPLMKRFPGFDYIYGVDFSMEAGAVHDRFKCVNWLTVLGDEIVTELGGAGPMRAALEPTCKIHEYAGGVVIQAGENPQLGDATRGDIPEAYRKVARYTKPVRFEAYSSRLFRVPDNLDKKEETLSWIRRFD</sequence>
<dbReference type="Proteomes" id="UP000004814">
    <property type="component" value="Unassembled WGS sequence"/>
</dbReference>
<protein>
    <submittedName>
        <fullName evidence="1">Uncharacterized protein</fullName>
    </submittedName>
</protein>
<proteinExistence type="predicted"/>
<organism evidence="1 2">
    <name type="scientific">Burkholderia ambifaria MEX-5</name>
    <dbReference type="NCBI Taxonomy" id="396597"/>
    <lineage>
        <taxon>Bacteria</taxon>
        <taxon>Pseudomonadati</taxon>
        <taxon>Pseudomonadota</taxon>
        <taxon>Betaproteobacteria</taxon>
        <taxon>Burkholderiales</taxon>
        <taxon>Burkholderiaceae</taxon>
        <taxon>Burkholderia</taxon>
        <taxon>Burkholderia cepacia complex</taxon>
    </lineage>
</organism>
<dbReference type="PATRIC" id="fig|396597.7.peg.6097"/>
<reference evidence="1 2" key="1">
    <citation type="submission" date="2008-03" db="EMBL/GenBank/DDBJ databases">
        <title>Sequencing of the draft genome and assembly of Burkholderia ambifaria MEX-5.</title>
        <authorList>
            <consortium name="US DOE Joint Genome Institute (JGI-PGF)"/>
            <person name="Copeland A."/>
            <person name="Lucas S."/>
            <person name="Lapidus A."/>
            <person name="Glavina del Rio T."/>
            <person name="Dalin E."/>
            <person name="Tice H."/>
            <person name="Bruce D."/>
            <person name="Goodwin L."/>
            <person name="Pitluck S."/>
            <person name="Larimer F."/>
            <person name="Land M.L."/>
            <person name="Hauser L."/>
            <person name="Tiedje J."/>
            <person name="Richardson P."/>
        </authorList>
    </citation>
    <scope>NUCLEOTIDE SEQUENCE [LARGE SCALE GENOMIC DNA]</scope>
    <source>
        <strain evidence="1 2">MEX-5</strain>
    </source>
</reference>
<gene>
    <name evidence="1" type="ORF">BamMEX5DRAFT_2068</name>
</gene>
<dbReference type="InterPro" id="IPR021815">
    <property type="entry name" value="TsiV"/>
</dbReference>
<dbReference type="AlphaFoldDB" id="B1T2Q2"/>